<accession>A0A194VVR7</accession>
<protein>
    <submittedName>
        <fullName evidence="1">Uncharacterized protein</fullName>
    </submittedName>
</protein>
<evidence type="ECO:0000313" key="1">
    <source>
        <dbReference type="EMBL" id="KUI68082.1"/>
    </source>
</evidence>
<reference evidence="1" key="1">
    <citation type="submission" date="2014-12" db="EMBL/GenBank/DDBJ databases">
        <title>Genome Sequence of Valsa Canker Pathogens Uncovers a Specific Adaption of Colonization on Woody Bark.</title>
        <authorList>
            <person name="Yin Z."/>
            <person name="Liu H."/>
            <person name="Gao X."/>
            <person name="Li Z."/>
            <person name="Song N."/>
            <person name="Ke X."/>
            <person name="Dai Q."/>
            <person name="Wu Y."/>
            <person name="Sun Y."/>
            <person name="Xu J.-R."/>
            <person name="Kang Z.K."/>
            <person name="Wang L."/>
            <person name="Huang L."/>
        </authorList>
    </citation>
    <scope>NUCLEOTIDE SEQUENCE [LARGE SCALE GENOMIC DNA]</scope>
    <source>
        <strain evidence="1">03-8</strain>
    </source>
</reference>
<keyword evidence="2" id="KW-1185">Reference proteome</keyword>
<gene>
    <name evidence="1" type="ORF">VM1G_03811</name>
</gene>
<sequence length="159" mass="17951">MMRPRIRQSLPRPGIALELSRETHQDIADASVECWMIGRDISQPYDLPLLVPTVLSTFIQRIRSSELYCEHDSRLHSYLLEFPEQPDYELVLMLNAKLEESIATLSPFIELMRDAPVGGDLPRHIRDFALSKGRPDAYAGHLTGISCAGDNCRGQMSIV</sequence>
<evidence type="ECO:0000313" key="2">
    <source>
        <dbReference type="Proteomes" id="UP000078559"/>
    </source>
</evidence>
<dbReference type="EMBL" id="CM003101">
    <property type="protein sequence ID" value="KUI68082.1"/>
    <property type="molecule type" value="Genomic_DNA"/>
</dbReference>
<name>A0A194VVR7_CYTMA</name>
<dbReference type="Proteomes" id="UP000078559">
    <property type="component" value="Chromosome 4"/>
</dbReference>
<dbReference type="AlphaFoldDB" id="A0A194VVR7"/>
<proteinExistence type="predicted"/>
<organism evidence="1 2">
    <name type="scientific">Cytospora mali</name>
    <name type="common">Apple Valsa canker fungus</name>
    <name type="synonym">Valsa mali</name>
    <dbReference type="NCBI Taxonomy" id="578113"/>
    <lineage>
        <taxon>Eukaryota</taxon>
        <taxon>Fungi</taxon>
        <taxon>Dikarya</taxon>
        <taxon>Ascomycota</taxon>
        <taxon>Pezizomycotina</taxon>
        <taxon>Sordariomycetes</taxon>
        <taxon>Sordariomycetidae</taxon>
        <taxon>Diaporthales</taxon>
        <taxon>Cytosporaceae</taxon>
        <taxon>Cytospora</taxon>
    </lineage>
</organism>
<dbReference type="OrthoDB" id="3014581at2759"/>